<evidence type="ECO:0000313" key="11">
    <source>
        <dbReference type="Proteomes" id="UP000778578"/>
    </source>
</evidence>
<name>A0ABS7QH10_9ACTN</name>
<feature type="transmembrane region" description="Helical" evidence="7">
    <location>
        <begin position="337"/>
        <end position="362"/>
    </location>
</feature>
<dbReference type="InterPro" id="IPR003838">
    <property type="entry name" value="ABC3_permease_C"/>
</dbReference>
<sequence>MRRTRTTDGTRPGPVRLSPGDVLRLGLVGLRVRRLRAALSALGISIGIATMIVVTGIPASSQKGLLEQLTALGTNLLQAQPQPNQTPPVLLPQDADAMARRIGPVTQASAVANTHRGVQRTDRSDPSDSVGISVLAARDDLLAAVGGRVHTGRFLSVATDRFPTVVLGYQAAAWLGFRQLPPSGPLPQVTIDKRLFTVIGILDPMPLTPELEQSVMVGWPAATRYLTFDGHPTVVYVKAREDALEDVRAVLPATLYPQLPGLVEVSRPSDALAAKRATEHTFSSLFLGLAGVALLVGGIGVANTMIISVLERRREIGLRRALGANRGQIRGQFLTEAVILSAAGGALGAAAGAAAVLGYATFQGWPPVVPVSSLAGGLGAALLIGMAAGVYPSLRAARLPPTEALAAA</sequence>
<evidence type="ECO:0000256" key="5">
    <source>
        <dbReference type="ARBA" id="ARBA00023136"/>
    </source>
</evidence>
<evidence type="ECO:0000259" key="9">
    <source>
        <dbReference type="Pfam" id="PF12704"/>
    </source>
</evidence>
<evidence type="ECO:0000256" key="4">
    <source>
        <dbReference type="ARBA" id="ARBA00022989"/>
    </source>
</evidence>
<dbReference type="InterPro" id="IPR050250">
    <property type="entry name" value="Macrolide_Exporter_MacB"/>
</dbReference>
<feature type="domain" description="MacB-like periplasmic core" evidence="9">
    <location>
        <begin position="38"/>
        <end position="248"/>
    </location>
</feature>
<comment type="similarity">
    <text evidence="6">Belongs to the ABC-4 integral membrane protein family.</text>
</comment>
<protein>
    <submittedName>
        <fullName evidence="10">ABC transporter permease</fullName>
    </submittedName>
</protein>
<evidence type="ECO:0000256" key="3">
    <source>
        <dbReference type="ARBA" id="ARBA00022692"/>
    </source>
</evidence>
<evidence type="ECO:0000259" key="8">
    <source>
        <dbReference type="Pfam" id="PF02687"/>
    </source>
</evidence>
<dbReference type="Pfam" id="PF02687">
    <property type="entry name" value="FtsX"/>
    <property type="match status" value="1"/>
</dbReference>
<keyword evidence="5 7" id="KW-0472">Membrane</keyword>
<keyword evidence="3 7" id="KW-0812">Transmembrane</keyword>
<dbReference type="PANTHER" id="PTHR30572:SF4">
    <property type="entry name" value="ABC TRANSPORTER PERMEASE YTRF"/>
    <property type="match status" value="1"/>
</dbReference>
<evidence type="ECO:0000313" key="10">
    <source>
        <dbReference type="EMBL" id="MBY8882445.1"/>
    </source>
</evidence>
<keyword evidence="2" id="KW-1003">Cell membrane</keyword>
<reference evidence="10 11" key="1">
    <citation type="submission" date="2021-08" db="EMBL/GenBank/DDBJ databases">
        <title>WGS of actinomycetes from Thailand.</title>
        <authorList>
            <person name="Thawai C."/>
        </authorList>
    </citation>
    <scope>NUCLEOTIDE SEQUENCE [LARGE SCALE GENOMIC DNA]</scope>
    <source>
        <strain evidence="10 11">PLK6-54</strain>
    </source>
</reference>
<feature type="transmembrane region" description="Helical" evidence="7">
    <location>
        <begin position="368"/>
        <end position="391"/>
    </location>
</feature>
<gene>
    <name evidence="10" type="ORF">K7862_33120</name>
</gene>
<evidence type="ECO:0000256" key="6">
    <source>
        <dbReference type="ARBA" id="ARBA00038076"/>
    </source>
</evidence>
<dbReference type="Proteomes" id="UP000778578">
    <property type="component" value="Unassembled WGS sequence"/>
</dbReference>
<dbReference type="EMBL" id="JAINZZ010000073">
    <property type="protein sequence ID" value="MBY8882445.1"/>
    <property type="molecule type" value="Genomic_DNA"/>
</dbReference>
<comment type="subcellular location">
    <subcellularLocation>
        <location evidence="1">Cell membrane</location>
        <topology evidence="1">Multi-pass membrane protein</topology>
    </subcellularLocation>
</comment>
<keyword evidence="11" id="KW-1185">Reference proteome</keyword>
<evidence type="ECO:0000256" key="2">
    <source>
        <dbReference type="ARBA" id="ARBA00022475"/>
    </source>
</evidence>
<dbReference type="Pfam" id="PF12704">
    <property type="entry name" value="MacB_PCD"/>
    <property type="match status" value="1"/>
</dbReference>
<organism evidence="10 11">
    <name type="scientific">Actinacidiphila acidipaludis</name>
    <dbReference type="NCBI Taxonomy" id="2873382"/>
    <lineage>
        <taxon>Bacteria</taxon>
        <taxon>Bacillati</taxon>
        <taxon>Actinomycetota</taxon>
        <taxon>Actinomycetes</taxon>
        <taxon>Kitasatosporales</taxon>
        <taxon>Streptomycetaceae</taxon>
        <taxon>Actinacidiphila</taxon>
    </lineage>
</organism>
<dbReference type="PANTHER" id="PTHR30572">
    <property type="entry name" value="MEMBRANE COMPONENT OF TRANSPORTER-RELATED"/>
    <property type="match status" value="1"/>
</dbReference>
<comment type="caution">
    <text evidence="10">The sequence shown here is derived from an EMBL/GenBank/DDBJ whole genome shotgun (WGS) entry which is preliminary data.</text>
</comment>
<keyword evidence="4 7" id="KW-1133">Transmembrane helix</keyword>
<feature type="transmembrane region" description="Helical" evidence="7">
    <location>
        <begin position="285"/>
        <end position="310"/>
    </location>
</feature>
<feature type="transmembrane region" description="Helical" evidence="7">
    <location>
        <begin position="37"/>
        <end position="59"/>
    </location>
</feature>
<dbReference type="InterPro" id="IPR025857">
    <property type="entry name" value="MacB_PCD"/>
</dbReference>
<dbReference type="RefSeq" id="WP_222968756.1">
    <property type="nucleotide sequence ID" value="NZ_JAINZZ010000073.1"/>
</dbReference>
<feature type="domain" description="ABC3 transporter permease C-terminal" evidence="8">
    <location>
        <begin position="289"/>
        <end position="401"/>
    </location>
</feature>
<evidence type="ECO:0000256" key="7">
    <source>
        <dbReference type="SAM" id="Phobius"/>
    </source>
</evidence>
<proteinExistence type="inferred from homology"/>
<accession>A0ABS7QH10</accession>
<evidence type="ECO:0000256" key="1">
    <source>
        <dbReference type="ARBA" id="ARBA00004651"/>
    </source>
</evidence>